<gene>
    <name evidence="1" type="ORF">EAO17_31375</name>
</gene>
<comment type="caution">
    <text evidence="1">The sequence shown here is derived from an EMBL/GenBank/DDBJ whole genome shotgun (WGS) entry which is preliminary data.</text>
</comment>
<organism evidence="1 2">
    <name type="scientific">Klebsiella pneumoniae</name>
    <dbReference type="NCBI Taxonomy" id="573"/>
    <lineage>
        <taxon>Bacteria</taxon>
        <taxon>Pseudomonadati</taxon>
        <taxon>Pseudomonadota</taxon>
        <taxon>Gammaproteobacteria</taxon>
        <taxon>Enterobacterales</taxon>
        <taxon>Enterobacteriaceae</taxon>
        <taxon>Klebsiella/Raoultella group</taxon>
        <taxon>Klebsiella</taxon>
        <taxon>Klebsiella pneumoniae complex</taxon>
    </lineage>
</organism>
<proteinExistence type="predicted"/>
<evidence type="ECO:0000313" key="2">
    <source>
        <dbReference type="Proteomes" id="UP000275975"/>
    </source>
</evidence>
<dbReference type="AlphaFoldDB" id="A0ABD7J5F6"/>
<sequence>MHRLGEIRDRKPENQSYRASGLTLLTATDALLRVKLLSG</sequence>
<evidence type="ECO:0000313" key="1">
    <source>
        <dbReference type="EMBL" id="RRE94163.1"/>
    </source>
</evidence>
<reference evidence="1 2" key="1">
    <citation type="journal article" date="2019" name="Antimicrob. Agents Chemother.">
        <title>Applying Rapid Whole Genome Sequencing to Predict Phenotypic Antimicrobial Susceptibility Testing Results Among Carbapenem-Resistant Klebsiella pneumoniae Clinical Isolates.</title>
        <authorList>
            <person name="Tamma P.D."/>
            <person name="Fan Y."/>
            <person name="Bergman Y."/>
            <person name="Pertea G."/>
            <person name="Kazmi A."/>
            <person name="Lewis S."/>
            <person name="Carroll K.C."/>
            <person name="Schatz M.C."/>
            <person name="Timp W."/>
            <person name="Simner P.J."/>
        </authorList>
    </citation>
    <scope>NUCLEOTIDE SEQUENCE [LARGE SCALE GENOMIC DNA]</scope>
    <source>
        <strain evidence="1 2">KLPN_104</strain>
    </source>
</reference>
<protein>
    <recommendedName>
        <fullName evidence="3">Transposase</fullName>
    </recommendedName>
</protein>
<dbReference type="EMBL" id="RDAM01000005">
    <property type="protein sequence ID" value="RRE94163.1"/>
    <property type="molecule type" value="Genomic_DNA"/>
</dbReference>
<evidence type="ECO:0008006" key="3">
    <source>
        <dbReference type="Google" id="ProtNLM"/>
    </source>
</evidence>
<accession>A0ABD7J5F6</accession>
<dbReference type="Proteomes" id="UP000275975">
    <property type="component" value="Unassembled WGS sequence"/>
</dbReference>
<name>A0ABD7J5F6_KLEPN</name>